<comment type="caution">
    <text evidence="11">The sequence shown here is derived from an EMBL/GenBank/DDBJ whole genome shotgun (WGS) entry which is preliminary data.</text>
</comment>
<reference evidence="11 12" key="1">
    <citation type="submission" date="2020-07" db="EMBL/GenBank/DDBJ databases">
        <title>Thermogemmata thermophila gen. nov., sp. nov., a novel moderate thermophilic planctomycete from a Kamchatka hot spring.</title>
        <authorList>
            <person name="Elcheninov A.G."/>
            <person name="Podosokorskaya O.A."/>
            <person name="Kovaleva O.L."/>
            <person name="Novikov A."/>
            <person name="Bonch-Osmolovskaya E.A."/>
            <person name="Toshchakov S.V."/>
            <person name="Kublanov I.V."/>
        </authorList>
    </citation>
    <scope>NUCLEOTIDE SEQUENCE [LARGE SCALE GENOMIC DNA]</scope>
    <source>
        <strain evidence="11 12">2918</strain>
    </source>
</reference>
<dbReference type="PANTHER" id="PTHR30266:SF2">
    <property type="entry name" value="LARGE-CONDUCTANCE MECHANOSENSITIVE CHANNEL"/>
    <property type="match status" value="1"/>
</dbReference>
<dbReference type="EMBL" id="JACEFB010000005">
    <property type="protein sequence ID" value="MBA2226311.1"/>
    <property type="molecule type" value="Genomic_DNA"/>
</dbReference>
<keyword evidence="4 10" id="KW-1003">Cell membrane</keyword>
<keyword evidence="12" id="KW-1185">Reference proteome</keyword>
<keyword evidence="5 10" id="KW-0812">Transmembrane</keyword>
<comment type="subcellular location">
    <subcellularLocation>
        <location evidence="1 10">Cell membrane</location>
        <topology evidence="1 10">Multi-pass membrane protein</topology>
    </subcellularLocation>
</comment>
<evidence type="ECO:0000256" key="7">
    <source>
        <dbReference type="ARBA" id="ARBA00023065"/>
    </source>
</evidence>
<keyword evidence="7 10" id="KW-0406">Ion transport</keyword>
<dbReference type="InterPro" id="IPR037673">
    <property type="entry name" value="MSC/AndL"/>
</dbReference>
<dbReference type="Proteomes" id="UP000542342">
    <property type="component" value="Unassembled WGS sequence"/>
</dbReference>
<keyword evidence="9 10" id="KW-0407">Ion channel</keyword>
<dbReference type="HAMAP" id="MF_00115">
    <property type="entry name" value="MscL"/>
    <property type="match status" value="1"/>
</dbReference>
<dbReference type="GO" id="GO:0005886">
    <property type="term" value="C:plasma membrane"/>
    <property type="evidence" value="ECO:0007669"/>
    <property type="project" value="UniProtKB-SubCell"/>
</dbReference>
<dbReference type="RefSeq" id="WP_194537750.1">
    <property type="nucleotide sequence ID" value="NZ_JACEFB010000005.1"/>
</dbReference>
<sequence>MREFLQEFQKFILRGNVVDLAVGLIIGAAFTNIINSLVKDIFMPILGLLTGGFDLSGQTITLYGDARLGWGNFAQSTITFLIIGFCLFLVVKAMNRVREWAPLPAVPPPEPAETEKLLREIRDLLREQASKPSASPANPPAAL</sequence>
<evidence type="ECO:0000256" key="10">
    <source>
        <dbReference type="HAMAP-Rule" id="MF_00115"/>
    </source>
</evidence>
<dbReference type="SUPFAM" id="SSF81330">
    <property type="entry name" value="Gated mechanosensitive channel"/>
    <property type="match status" value="1"/>
</dbReference>
<dbReference type="Gene3D" id="1.10.1200.120">
    <property type="entry name" value="Large-conductance mechanosensitive channel, MscL, domain 1"/>
    <property type="match status" value="1"/>
</dbReference>
<comment type="similarity">
    <text evidence="2 10">Belongs to the MscL family.</text>
</comment>
<evidence type="ECO:0000256" key="1">
    <source>
        <dbReference type="ARBA" id="ARBA00004651"/>
    </source>
</evidence>
<proteinExistence type="inferred from homology"/>
<feature type="transmembrane region" description="Helical" evidence="10">
    <location>
        <begin position="12"/>
        <end position="34"/>
    </location>
</feature>
<evidence type="ECO:0000256" key="9">
    <source>
        <dbReference type="ARBA" id="ARBA00023303"/>
    </source>
</evidence>
<evidence type="ECO:0000256" key="5">
    <source>
        <dbReference type="ARBA" id="ARBA00022692"/>
    </source>
</evidence>
<comment type="function">
    <text evidence="10">Channel that opens in response to stretch forces in the membrane lipid bilayer. May participate in the regulation of osmotic pressure changes within the cell.</text>
</comment>
<dbReference type="PANTHER" id="PTHR30266">
    <property type="entry name" value="MECHANOSENSITIVE CHANNEL MSCL"/>
    <property type="match status" value="1"/>
</dbReference>
<evidence type="ECO:0000256" key="6">
    <source>
        <dbReference type="ARBA" id="ARBA00022989"/>
    </source>
</evidence>
<keyword evidence="3 10" id="KW-0813">Transport</keyword>
<accession>A0A7V9ABJ7</accession>
<protein>
    <recommendedName>
        <fullName evidence="10">Large-conductance mechanosensitive channel</fullName>
    </recommendedName>
</protein>
<feature type="transmembrane region" description="Helical" evidence="10">
    <location>
        <begin position="73"/>
        <end position="91"/>
    </location>
</feature>
<dbReference type="InterPro" id="IPR001185">
    <property type="entry name" value="MS_channel"/>
</dbReference>
<evidence type="ECO:0000313" key="12">
    <source>
        <dbReference type="Proteomes" id="UP000542342"/>
    </source>
</evidence>
<dbReference type="Pfam" id="PF01741">
    <property type="entry name" value="MscL"/>
    <property type="match status" value="1"/>
</dbReference>
<keyword evidence="6 10" id="KW-1133">Transmembrane helix</keyword>
<dbReference type="InterPro" id="IPR036019">
    <property type="entry name" value="MscL_channel"/>
</dbReference>
<dbReference type="PROSITE" id="PS01327">
    <property type="entry name" value="MSCL"/>
    <property type="match status" value="1"/>
</dbReference>
<dbReference type="AlphaFoldDB" id="A0A7V9ABJ7"/>
<gene>
    <name evidence="10 11" type="primary">mscL</name>
    <name evidence="11" type="ORF">H0921_09085</name>
</gene>
<evidence type="ECO:0000256" key="4">
    <source>
        <dbReference type="ARBA" id="ARBA00022475"/>
    </source>
</evidence>
<evidence type="ECO:0000256" key="8">
    <source>
        <dbReference type="ARBA" id="ARBA00023136"/>
    </source>
</evidence>
<organism evidence="11 12">
    <name type="scientific">Thermogemmata fonticola</name>
    <dbReference type="NCBI Taxonomy" id="2755323"/>
    <lineage>
        <taxon>Bacteria</taxon>
        <taxon>Pseudomonadati</taxon>
        <taxon>Planctomycetota</taxon>
        <taxon>Planctomycetia</taxon>
        <taxon>Gemmatales</taxon>
        <taxon>Gemmataceae</taxon>
        <taxon>Thermogemmata</taxon>
    </lineage>
</organism>
<evidence type="ECO:0000256" key="3">
    <source>
        <dbReference type="ARBA" id="ARBA00022448"/>
    </source>
</evidence>
<dbReference type="GO" id="GO:0008381">
    <property type="term" value="F:mechanosensitive monoatomic ion channel activity"/>
    <property type="evidence" value="ECO:0007669"/>
    <property type="project" value="UniProtKB-UniRule"/>
</dbReference>
<keyword evidence="8 10" id="KW-0472">Membrane</keyword>
<evidence type="ECO:0000256" key="2">
    <source>
        <dbReference type="ARBA" id="ARBA00007254"/>
    </source>
</evidence>
<dbReference type="NCBIfam" id="TIGR00220">
    <property type="entry name" value="mscL"/>
    <property type="match status" value="1"/>
</dbReference>
<dbReference type="PRINTS" id="PR01264">
    <property type="entry name" value="MECHCHANNEL"/>
</dbReference>
<name>A0A7V9ABJ7_9BACT</name>
<evidence type="ECO:0000313" key="11">
    <source>
        <dbReference type="EMBL" id="MBA2226311.1"/>
    </source>
</evidence>
<comment type="subunit">
    <text evidence="10">Homopentamer.</text>
</comment>
<dbReference type="InterPro" id="IPR019823">
    <property type="entry name" value="Mechanosensitive_channel_CS"/>
</dbReference>